<accession>A0A4P7L8Y0</accession>
<dbReference type="EMBL" id="CP038635">
    <property type="protein sequence ID" value="QBY52234.1"/>
    <property type="molecule type" value="Genomic_DNA"/>
</dbReference>
<dbReference type="GO" id="GO:0006950">
    <property type="term" value="P:response to stress"/>
    <property type="evidence" value="ECO:0007669"/>
    <property type="project" value="TreeGrafter"/>
</dbReference>
<dbReference type="RefSeq" id="WP_135704554.1">
    <property type="nucleotide sequence ID" value="NZ_CP038635.1"/>
</dbReference>
<dbReference type="PROSITE" id="PS50995">
    <property type="entry name" value="HTH_MARR_2"/>
    <property type="match status" value="1"/>
</dbReference>
<organism evidence="3 4">
    <name type="scientific">Cupriavidus oxalaticus</name>
    <dbReference type="NCBI Taxonomy" id="96344"/>
    <lineage>
        <taxon>Bacteria</taxon>
        <taxon>Pseudomonadati</taxon>
        <taxon>Pseudomonadota</taxon>
        <taxon>Betaproteobacteria</taxon>
        <taxon>Burkholderiales</taxon>
        <taxon>Burkholderiaceae</taxon>
        <taxon>Cupriavidus</taxon>
    </lineage>
</organism>
<dbReference type="Proteomes" id="UP000295294">
    <property type="component" value="Chromosome 2"/>
</dbReference>
<dbReference type="SMART" id="SM00347">
    <property type="entry name" value="HTH_MARR"/>
    <property type="match status" value="1"/>
</dbReference>
<feature type="region of interest" description="Disordered" evidence="1">
    <location>
        <begin position="1"/>
        <end position="48"/>
    </location>
</feature>
<sequence>MIPNASSASRASGAPDAPAAAGKTGSSHTASARRKPREPLAPDPAVADAGFDPHVPNIDYGVLDSLIGYAIRRAQIRIYEDFVLSLSQWQITPPRFSALVIISRNPHLKLTELARILGIARSGAVLLVDALEEMNLVARRPAAGDRRAYSLVLTPSGRKTLDAATRAVVEHDAHVGSALSDSDQATLKSLLSRLAPPRAG</sequence>
<dbReference type="InterPro" id="IPR036388">
    <property type="entry name" value="WH-like_DNA-bd_sf"/>
</dbReference>
<dbReference type="InterPro" id="IPR036390">
    <property type="entry name" value="WH_DNA-bd_sf"/>
</dbReference>
<feature type="compositionally biased region" description="Low complexity" evidence="1">
    <location>
        <begin position="1"/>
        <end position="22"/>
    </location>
</feature>
<reference evidence="3 4" key="1">
    <citation type="submission" date="2019-03" db="EMBL/GenBank/DDBJ databases">
        <title>Efficiently degradation of phenoxyalkanoic acid herbicides by Cupriavidus oxalaticus strain X32.</title>
        <authorList>
            <person name="Sheng X."/>
        </authorList>
    </citation>
    <scope>NUCLEOTIDE SEQUENCE [LARGE SCALE GENOMIC DNA]</scope>
    <source>
        <strain evidence="3 4">X32</strain>
    </source>
</reference>
<feature type="domain" description="HTH marR-type" evidence="2">
    <location>
        <begin position="60"/>
        <end position="196"/>
    </location>
</feature>
<evidence type="ECO:0000259" key="2">
    <source>
        <dbReference type="PROSITE" id="PS50995"/>
    </source>
</evidence>
<gene>
    <name evidence="3" type="ORF">E0W60_13500</name>
</gene>
<evidence type="ECO:0000313" key="3">
    <source>
        <dbReference type="EMBL" id="QBY52234.1"/>
    </source>
</evidence>
<dbReference type="AlphaFoldDB" id="A0A4P7L8Y0"/>
<evidence type="ECO:0000256" key="1">
    <source>
        <dbReference type="SAM" id="MobiDB-lite"/>
    </source>
</evidence>
<dbReference type="GO" id="GO:0003700">
    <property type="term" value="F:DNA-binding transcription factor activity"/>
    <property type="evidence" value="ECO:0007669"/>
    <property type="project" value="InterPro"/>
</dbReference>
<dbReference type="InterPro" id="IPR000835">
    <property type="entry name" value="HTH_MarR-typ"/>
</dbReference>
<dbReference type="InterPro" id="IPR039422">
    <property type="entry name" value="MarR/SlyA-like"/>
</dbReference>
<protein>
    <submittedName>
        <fullName evidence="3">MarR family transcriptional regulator</fullName>
    </submittedName>
</protein>
<dbReference type="KEGG" id="cox:E0W60_13500"/>
<dbReference type="Pfam" id="PF01047">
    <property type="entry name" value="MarR"/>
    <property type="match status" value="1"/>
</dbReference>
<evidence type="ECO:0000313" key="4">
    <source>
        <dbReference type="Proteomes" id="UP000295294"/>
    </source>
</evidence>
<dbReference type="Gene3D" id="1.10.10.10">
    <property type="entry name" value="Winged helix-like DNA-binding domain superfamily/Winged helix DNA-binding domain"/>
    <property type="match status" value="1"/>
</dbReference>
<dbReference type="STRING" id="1349762.GCA_001592245_00300"/>
<name>A0A4P7L8Y0_9BURK</name>
<dbReference type="PRINTS" id="PR00598">
    <property type="entry name" value="HTHMARR"/>
</dbReference>
<dbReference type="PANTHER" id="PTHR33164:SF89">
    <property type="entry name" value="MARR FAMILY REGULATORY PROTEIN"/>
    <property type="match status" value="1"/>
</dbReference>
<dbReference type="SUPFAM" id="SSF46785">
    <property type="entry name" value="Winged helix' DNA-binding domain"/>
    <property type="match status" value="1"/>
</dbReference>
<proteinExistence type="predicted"/>
<dbReference type="PANTHER" id="PTHR33164">
    <property type="entry name" value="TRANSCRIPTIONAL REGULATOR, MARR FAMILY"/>
    <property type="match status" value="1"/>
</dbReference>
<dbReference type="OrthoDB" id="117723at2"/>